<dbReference type="GO" id="GO:0045892">
    <property type="term" value="P:negative regulation of DNA-templated transcription"/>
    <property type="evidence" value="ECO:0007669"/>
    <property type="project" value="InterPro"/>
</dbReference>
<reference evidence="5" key="1">
    <citation type="submission" date="2017-01" db="EMBL/GenBank/DDBJ databases">
        <authorList>
            <person name="Varghese N."/>
            <person name="Submissions S."/>
        </authorList>
    </citation>
    <scope>NUCLEOTIDE SEQUENCE [LARGE SCALE GENOMIC DNA]</scope>
    <source>
        <strain evidence="5">DSM 22306</strain>
    </source>
</reference>
<keyword evidence="1 2" id="KW-0238">DNA-binding</keyword>
<dbReference type="RefSeq" id="WP_054340664.1">
    <property type="nucleotide sequence ID" value="NZ_FTOE01000003.1"/>
</dbReference>
<gene>
    <name evidence="4" type="ORF">SAMN05421760_103334</name>
</gene>
<evidence type="ECO:0000313" key="4">
    <source>
        <dbReference type="EMBL" id="SIS70438.1"/>
    </source>
</evidence>
<dbReference type="Gene3D" id="1.10.357.10">
    <property type="entry name" value="Tetracycline Repressor, domain 2"/>
    <property type="match status" value="1"/>
</dbReference>
<dbReference type="Pfam" id="PF08362">
    <property type="entry name" value="TetR_C_3"/>
    <property type="match status" value="1"/>
</dbReference>
<organism evidence="4 5">
    <name type="scientific">Neptunomonas antarctica</name>
    <dbReference type="NCBI Taxonomy" id="619304"/>
    <lineage>
        <taxon>Bacteria</taxon>
        <taxon>Pseudomonadati</taxon>
        <taxon>Pseudomonadota</taxon>
        <taxon>Gammaproteobacteria</taxon>
        <taxon>Oceanospirillales</taxon>
        <taxon>Oceanospirillaceae</taxon>
        <taxon>Neptunomonas</taxon>
    </lineage>
</organism>
<evidence type="ECO:0000313" key="5">
    <source>
        <dbReference type="Proteomes" id="UP000185999"/>
    </source>
</evidence>
<dbReference type="PRINTS" id="PR00455">
    <property type="entry name" value="HTHTETR"/>
</dbReference>
<evidence type="ECO:0000256" key="2">
    <source>
        <dbReference type="PROSITE-ProRule" id="PRU00335"/>
    </source>
</evidence>
<evidence type="ECO:0000259" key="3">
    <source>
        <dbReference type="PROSITE" id="PS50977"/>
    </source>
</evidence>
<accession>A0A1N7L9C2</accession>
<dbReference type="InterPro" id="IPR013573">
    <property type="entry name" value="Tscrpt_reg_YcdC_C"/>
</dbReference>
<dbReference type="InterPro" id="IPR001647">
    <property type="entry name" value="HTH_TetR"/>
</dbReference>
<keyword evidence="5" id="KW-1185">Reference proteome</keyword>
<dbReference type="PANTHER" id="PTHR30328">
    <property type="entry name" value="TRANSCRIPTIONAL REPRESSOR"/>
    <property type="match status" value="1"/>
</dbReference>
<dbReference type="Proteomes" id="UP000185999">
    <property type="component" value="Unassembled WGS sequence"/>
</dbReference>
<dbReference type="PROSITE" id="PS50977">
    <property type="entry name" value="HTH_TETR_2"/>
    <property type="match status" value="1"/>
</dbReference>
<proteinExistence type="predicted"/>
<feature type="domain" description="HTH tetR-type" evidence="3">
    <location>
        <begin position="6"/>
        <end position="66"/>
    </location>
</feature>
<dbReference type="InterPro" id="IPR009057">
    <property type="entry name" value="Homeodomain-like_sf"/>
</dbReference>
<dbReference type="SUPFAM" id="SSF46689">
    <property type="entry name" value="Homeodomain-like"/>
    <property type="match status" value="1"/>
</dbReference>
<feature type="DNA-binding region" description="H-T-H motif" evidence="2">
    <location>
        <begin position="29"/>
        <end position="48"/>
    </location>
</feature>
<dbReference type="InterPro" id="IPR036271">
    <property type="entry name" value="Tet_transcr_reg_TetR-rel_C_sf"/>
</dbReference>
<dbReference type="OrthoDB" id="6860332at2"/>
<dbReference type="Pfam" id="PF00440">
    <property type="entry name" value="TetR_N"/>
    <property type="match status" value="1"/>
</dbReference>
<dbReference type="EMBL" id="FTOE01000003">
    <property type="protein sequence ID" value="SIS70438.1"/>
    <property type="molecule type" value="Genomic_DNA"/>
</dbReference>
<dbReference type="PANTHER" id="PTHR30328:SF54">
    <property type="entry name" value="HTH-TYPE TRANSCRIPTIONAL REPRESSOR SCO4008"/>
    <property type="match status" value="1"/>
</dbReference>
<dbReference type="AlphaFoldDB" id="A0A1N7L9C2"/>
<sequence length="204" mass="23087">MATIRERNKELIIKAASQLFANRGFAATKTIDIAQLAGVPKPNVYYYFKNKENLYRSVLESIVEPLLQSSEPLHENSDPTVAMKDYIRAKIRISKEHPYASKVFASEIMHGAPRLPEDIKAQLLEQAQRSTAQIQSWIDQELMAPVDPHHLLFTIWAATQTYADFDWQIATVTGKSKLNDADYEIAAELIERLVIKGCEIKASL</sequence>
<name>A0A1N7L9C2_9GAMM</name>
<dbReference type="STRING" id="619304.SAMN05421760_103334"/>
<dbReference type="Gene3D" id="1.10.10.60">
    <property type="entry name" value="Homeodomain-like"/>
    <property type="match status" value="1"/>
</dbReference>
<dbReference type="InterPro" id="IPR050109">
    <property type="entry name" value="HTH-type_TetR-like_transc_reg"/>
</dbReference>
<protein>
    <submittedName>
        <fullName evidence="4">Transcriptional regulator, TetR family</fullName>
    </submittedName>
</protein>
<evidence type="ECO:0000256" key="1">
    <source>
        <dbReference type="ARBA" id="ARBA00023125"/>
    </source>
</evidence>
<dbReference type="SUPFAM" id="SSF48498">
    <property type="entry name" value="Tetracyclin repressor-like, C-terminal domain"/>
    <property type="match status" value="1"/>
</dbReference>
<dbReference type="GO" id="GO:0003677">
    <property type="term" value="F:DNA binding"/>
    <property type="evidence" value="ECO:0007669"/>
    <property type="project" value="UniProtKB-UniRule"/>
</dbReference>